<sequence>MSETIAIPFQFKPDWVKQSDTFFAINHYKKPIPYVLKAGSIIRLSSNYSCTICLLNDDRNAERIVNNVLDEVTLDVEKDSVAFINTIFVDNSDGSLHVGYVIEGEHEPLVHVMCGSENAYPEGVDETQSLVFVEGRNIQLLVPQTDLAHLNALIKEDATLAPIDDFYTDVVEFYDDLTGIAFQRKYFARADINGPGGAYYSRLYMGESSASMRSFYLRPTPLNWGCLHEISHSLDIYFRHNSEQVSLVEVWTNIFPDFYQYSKLTPAEYQASAWIMGSSQQTIWGNLIAKFHTVSVHDWDLRERLIYLVQFFYKVGHKRMLTIMYDYLARLIGSGEFILQEFQVIDLIIKISNDFNIDVVHINRLVKVNLSDDILYENVKCNFDGEPCVYEFLLKPNSLSWALIDSNESVRSEASLIFSTAIPQTMYGAQFIFMKNRNSFIAGTFSRQHSYRFPALVSGVYKFFHETGLSTRRYKCDVDYFVYDGGPILMNILRNIDSGLLNERFLFLGLGDALGAILDVDYANRKIVFDIKRQNPHTNFANQIYFSVSVEGVFNWEVLGANNESAPQVLETLLQRRQTIIIYHSEHRNRLVSDFNTTQTNTFYVTDLGLTRRNSNVQPADRLASKIVNATDYITQTYPGLNATSASIRDYIYLAYRLLPPQQQNDLYDAVADFLPETNVTTISVLGSVHENFFRVRERQGYLLVQTFDDYKSFGPHFTYVLFEMRRSHEIIFSLAVSGEEPRFATTQTIELLDNDIIHITTQGADDRMIVVINGELEQTDSKELQYRWKAGNFIQDDDDDDDDDDGNDDEIIVPVGPAIPLIVVIGAIVFFIAIILFLLLKVTRAQETAPLTPIPAISAPIASAPTQTRRRRKIIE</sequence>
<reference evidence="3 4" key="2">
    <citation type="journal article" date="2006" name="J. Gen. Virol.">
        <title>Genome sequence of an enhancin gene-rich nucleopolyhedrovirus (NPV) from Agrotis segetum: collinearity with Spodoptera exigua multiple NPV.</title>
        <authorList>
            <person name="Jakubowska A.K."/>
            <person name="Peters S.A."/>
            <person name="Ziemnicka J."/>
            <person name="Vlak J.M."/>
            <person name="van Oers M.M."/>
        </authorList>
    </citation>
    <scope>NUCLEOTIDE SEQUENCE [LARGE SCALE GENOMIC DNA]</scope>
</reference>
<accession>Q287J7</accession>
<feature type="transmembrane region" description="Helical" evidence="1">
    <location>
        <begin position="819"/>
        <end position="841"/>
    </location>
</feature>
<organism evidence="3 4">
    <name type="scientific">Agrotis segetum nuclear polyhedrosis virus</name>
    <name type="common">AsNPV</name>
    <dbReference type="NCBI Taxonomy" id="1962501"/>
    <lineage>
        <taxon>Viruses</taxon>
        <taxon>Viruses incertae sedis</taxon>
        <taxon>Naldaviricetes</taxon>
        <taxon>Lefavirales</taxon>
        <taxon>Baculoviridae</taxon>
        <taxon>Alphabaculovirus</taxon>
        <taxon>Alphabaculovirus agsegetum</taxon>
    </lineage>
</organism>
<name>Q287J7_NPVAS</name>
<proteinExistence type="predicted"/>
<dbReference type="RefSeq" id="YP_529745.1">
    <property type="nucleotide sequence ID" value="NC_007921.1"/>
</dbReference>
<evidence type="ECO:0000313" key="3">
    <source>
        <dbReference type="EMBL" id="AAZ38241.1"/>
    </source>
</evidence>
<keyword evidence="1" id="KW-0812">Transmembrane</keyword>
<dbReference type="KEGG" id="vg:3974339"/>
<dbReference type="Proteomes" id="UP000204644">
    <property type="component" value="Segment"/>
</dbReference>
<evidence type="ECO:0000313" key="4">
    <source>
        <dbReference type="Proteomes" id="UP000204644"/>
    </source>
</evidence>
<dbReference type="GeneID" id="3974339"/>
<evidence type="ECO:0000259" key="2">
    <source>
        <dbReference type="PROSITE" id="PS51723"/>
    </source>
</evidence>
<dbReference type="InterPro" id="IPR004954">
    <property type="entry name" value="Mucin-bd"/>
</dbReference>
<keyword evidence="1" id="KW-0472">Membrane</keyword>
<dbReference type="PROSITE" id="PS51723">
    <property type="entry name" value="PEPTIDASE_M60"/>
    <property type="match status" value="1"/>
</dbReference>
<dbReference type="Pfam" id="PF03272">
    <property type="entry name" value="Mucin_bdg"/>
    <property type="match status" value="1"/>
</dbReference>
<organismHost>
    <name type="scientific">Lepidoptera</name>
    <name type="common">moths &amp; butterflies</name>
    <dbReference type="NCBI Taxonomy" id="7088"/>
</organismHost>
<feature type="domain" description="Peptidase M60" evidence="2">
    <location>
        <begin position="27"/>
        <end position="316"/>
    </location>
</feature>
<dbReference type="InterPro" id="IPR031161">
    <property type="entry name" value="Peptidase_M60_dom"/>
</dbReference>
<reference evidence="4" key="1">
    <citation type="journal article" date="2005" name="J. Invertebr. Pathol.">
        <title>Molecular characterization of Agrotis segetum nucleopolyhedrovirus from Poland.</title>
        <authorList>
            <person name="Jakubowska A."/>
            <person name="van Oers M.M."/>
            <person name="Ziemnicka J."/>
            <person name="Lipa J.J."/>
            <person name="Vlak J.M."/>
        </authorList>
    </citation>
    <scope>NUCLEOTIDE SEQUENCE [LARGE SCALE GENOMIC DNA]</scope>
</reference>
<evidence type="ECO:0000256" key="1">
    <source>
        <dbReference type="SAM" id="Phobius"/>
    </source>
</evidence>
<dbReference type="SMART" id="SM01276">
    <property type="entry name" value="M60-like"/>
    <property type="match status" value="1"/>
</dbReference>
<dbReference type="OrthoDB" id="4653at10239"/>
<keyword evidence="4" id="KW-1185">Reference proteome</keyword>
<keyword evidence="1" id="KW-1133">Transmembrane helix</keyword>
<dbReference type="EMBL" id="DQ123841">
    <property type="protein sequence ID" value="AAZ38241.1"/>
    <property type="molecule type" value="Genomic_DNA"/>
</dbReference>
<protein>
    <submittedName>
        <fullName evidence="3">VEF-1</fullName>
    </submittedName>
</protein>